<evidence type="ECO:0000313" key="2">
    <source>
        <dbReference type="EMBL" id="CAB9522626.1"/>
    </source>
</evidence>
<keyword evidence="3" id="KW-1185">Reference proteome</keyword>
<dbReference type="AlphaFoldDB" id="A0A9N8HQT6"/>
<dbReference type="PANTHER" id="PTHR43606:SF1">
    <property type="entry name" value="PHOD-LIKE PHOSPHATASE METALLOPHOSPHATASE DOMAIN-CONTAINING PROTEIN"/>
    <property type="match status" value="1"/>
</dbReference>
<reference evidence="2" key="1">
    <citation type="submission" date="2020-06" db="EMBL/GenBank/DDBJ databases">
        <authorList>
            <consortium name="Plant Systems Biology data submission"/>
        </authorList>
    </citation>
    <scope>NUCLEOTIDE SEQUENCE</scope>
    <source>
        <strain evidence="2">D6</strain>
    </source>
</reference>
<dbReference type="InterPro" id="IPR038607">
    <property type="entry name" value="PhoD-like_sf"/>
</dbReference>
<feature type="domain" description="PhoD-like phosphatase metallophosphatase" evidence="1">
    <location>
        <begin position="114"/>
        <end position="417"/>
    </location>
</feature>
<accession>A0A9N8HQT6</accession>
<dbReference type="OrthoDB" id="43467at2759"/>
<comment type="caution">
    <text evidence="2">The sequence shown here is derived from an EMBL/GenBank/DDBJ whole genome shotgun (WGS) entry which is preliminary data.</text>
</comment>
<dbReference type="InterPro" id="IPR029052">
    <property type="entry name" value="Metallo-depent_PP-like"/>
</dbReference>
<dbReference type="PANTHER" id="PTHR43606">
    <property type="entry name" value="PHOSPHATASE, PUTATIVE (AFU_ORTHOLOGUE AFUA_6G08710)-RELATED"/>
    <property type="match status" value="1"/>
</dbReference>
<proteinExistence type="predicted"/>
<dbReference type="Pfam" id="PF09423">
    <property type="entry name" value="PhoD"/>
    <property type="match status" value="1"/>
</dbReference>
<dbReference type="SUPFAM" id="SSF56300">
    <property type="entry name" value="Metallo-dependent phosphatases"/>
    <property type="match status" value="1"/>
</dbReference>
<name>A0A9N8HQT6_9STRA</name>
<sequence length="477" mass="54291">MAKDQLVFDKVHGPLFGEVTETSVVVWYRDELGVQFPPVLTVWKDDDDPEDDTTKIKLKLHPMDPNADFTSKTTLTGLTPATLYVYEIGDRYGSFKTSGSKSVHFVFGSCIGGQGYGRYTPEHPDGPGFPIFKAMAKLEPDFIQIQGDFIYADNPIHKVSPVPFFQGQTFQTPNNVDVLEVATDLESFRARYKYNLEDEALGDFLRNTVVFNTWDDHEIFDDFGQDRLKSQGKEDLYQHGERVFHEYWPFEGPPEEPKRIYRKAKFGIHAELFVLDTRSYRALHEEHDPGVTPTMKHILGPEQKQWLLDALRDSTTTWKFICTSVPLAYPTGWPRPAETGYDGWSDGSDVSMGGPELELQEVLYFIQQNQIHNVMFISGDVHFPFAISYDPFEQGTPLFYEIGSTPFHALCLPVPEKGPDKSFNPTTLYADGKFADQSFLNFGQVKIDETGELEFHLRNVHGDSMYELKLTPKGVCQ</sequence>
<gene>
    <name evidence="2" type="ORF">SEMRO_1324_G262810.1</name>
</gene>
<evidence type="ECO:0000313" key="3">
    <source>
        <dbReference type="Proteomes" id="UP001153069"/>
    </source>
</evidence>
<dbReference type="InterPro" id="IPR052900">
    <property type="entry name" value="Phospholipid_Metab_Enz"/>
</dbReference>
<dbReference type="Gene3D" id="3.60.21.70">
    <property type="entry name" value="PhoD-like phosphatase"/>
    <property type="match status" value="1"/>
</dbReference>
<dbReference type="CDD" id="cd07389">
    <property type="entry name" value="MPP_PhoD"/>
    <property type="match status" value="1"/>
</dbReference>
<dbReference type="EMBL" id="CAICTM010001322">
    <property type="protein sequence ID" value="CAB9522626.1"/>
    <property type="molecule type" value="Genomic_DNA"/>
</dbReference>
<dbReference type="InterPro" id="IPR018946">
    <property type="entry name" value="PhoD-like_MPP"/>
</dbReference>
<evidence type="ECO:0000259" key="1">
    <source>
        <dbReference type="Pfam" id="PF09423"/>
    </source>
</evidence>
<dbReference type="Proteomes" id="UP001153069">
    <property type="component" value="Unassembled WGS sequence"/>
</dbReference>
<organism evidence="2 3">
    <name type="scientific">Seminavis robusta</name>
    <dbReference type="NCBI Taxonomy" id="568900"/>
    <lineage>
        <taxon>Eukaryota</taxon>
        <taxon>Sar</taxon>
        <taxon>Stramenopiles</taxon>
        <taxon>Ochrophyta</taxon>
        <taxon>Bacillariophyta</taxon>
        <taxon>Bacillariophyceae</taxon>
        <taxon>Bacillariophycidae</taxon>
        <taxon>Naviculales</taxon>
        <taxon>Naviculaceae</taxon>
        <taxon>Seminavis</taxon>
    </lineage>
</organism>
<protein>
    <submittedName>
        <fullName evidence="2">PhoD-like phosphatase</fullName>
    </submittedName>
</protein>